<dbReference type="SUPFAM" id="SSF56601">
    <property type="entry name" value="beta-lactamase/transpeptidase-like"/>
    <property type="match status" value="1"/>
</dbReference>
<dbReference type="EMBL" id="CP053085">
    <property type="protein sequence ID" value="QJR35503.1"/>
    <property type="molecule type" value="Genomic_DNA"/>
</dbReference>
<dbReference type="PANTHER" id="PTHR43283">
    <property type="entry name" value="BETA-LACTAMASE-RELATED"/>
    <property type="match status" value="1"/>
</dbReference>
<dbReference type="Proteomes" id="UP000500938">
    <property type="component" value="Chromosome"/>
</dbReference>
<feature type="domain" description="Beta-lactamase-related" evidence="2">
    <location>
        <begin position="62"/>
        <end position="429"/>
    </location>
</feature>
<dbReference type="PANTHER" id="PTHR43283:SF3">
    <property type="entry name" value="BETA-LACTAMASE FAMILY PROTEIN (AFU_ORTHOLOGUE AFUA_5G07500)"/>
    <property type="match status" value="1"/>
</dbReference>
<sequence length="444" mass="47419">MSRASSSLQRCAIALATMALASVPPTTFLGAQAAPKPAPKTAPGAAQAVRFGFAVDRLARIDSMLDAAVAQDEIAGAVALVLRDDHVVYERAVGWSDREAQRRMTPDAVFRIASQSKALTSTAILMLLEEGRLTLATPVSRFLPSFARTTVATRTDTGVSTVAARRAITIRDLLTHTAGISYGTDASVRARYEPMGLGPAAGFGWYTADKTEPVCATMDKLGTLPFVAQPGEAWVYGYNTDILGCVVERASGMSLDAFLRTRITQPLGMRDTYFFLPVAQRDRLVTVYANDSGRVRRAPDGARGQGHYVDGPRVSFAGGAGLVSTARDYARFLQMIAHGGRWNGQQYLAPHTVALMTTNQVGTLHGTTTGFGLGFETTERYGATGSSSVGTYGWGGAYGSNYKVDPAEGLVIVFMINQLPSGTDVVGRFQTMLYSALVDARAMR</sequence>
<dbReference type="Pfam" id="PF00144">
    <property type="entry name" value="Beta-lactamase"/>
    <property type="match status" value="1"/>
</dbReference>
<keyword evidence="4" id="KW-1185">Reference proteome</keyword>
<keyword evidence="1" id="KW-0732">Signal</keyword>
<reference evidence="3 4" key="1">
    <citation type="submission" date="2020-05" db="EMBL/GenBank/DDBJ databases">
        <title>Complete genome sequence of Gemmatimonas greenlandica TET16.</title>
        <authorList>
            <person name="Zeng Y."/>
        </authorList>
    </citation>
    <scope>NUCLEOTIDE SEQUENCE [LARGE SCALE GENOMIC DNA]</scope>
    <source>
        <strain evidence="3 4">TET16</strain>
    </source>
</reference>
<feature type="signal peptide" evidence="1">
    <location>
        <begin position="1"/>
        <end position="21"/>
    </location>
</feature>
<dbReference type="InterPro" id="IPR012338">
    <property type="entry name" value="Beta-lactam/transpept-like"/>
</dbReference>
<evidence type="ECO:0000256" key="1">
    <source>
        <dbReference type="SAM" id="SignalP"/>
    </source>
</evidence>
<dbReference type="KEGG" id="ggr:HKW67_08280"/>
<accession>A0A6M4ILB6</accession>
<proteinExistence type="predicted"/>
<dbReference type="RefSeq" id="WP_171224933.1">
    <property type="nucleotide sequence ID" value="NZ_CP053085.1"/>
</dbReference>
<dbReference type="Gene3D" id="3.40.710.10">
    <property type="entry name" value="DD-peptidase/beta-lactamase superfamily"/>
    <property type="match status" value="1"/>
</dbReference>
<name>A0A6M4ILB6_9BACT</name>
<dbReference type="AlphaFoldDB" id="A0A6M4ILB6"/>
<feature type="chain" id="PRO_5027081706" evidence="1">
    <location>
        <begin position="22"/>
        <end position="444"/>
    </location>
</feature>
<organism evidence="3 4">
    <name type="scientific">Gemmatimonas groenlandica</name>
    <dbReference type="NCBI Taxonomy" id="2732249"/>
    <lineage>
        <taxon>Bacteria</taxon>
        <taxon>Pseudomonadati</taxon>
        <taxon>Gemmatimonadota</taxon>
        <taxon>Gemmatimonadia</taxon>
        <taxon>Gemmatimonadales</taxon>
        <taxon>Gemmatimonadaceae</taxon>
        <taxon>Gemmatimonas</taxon>
    </lineage>
</organism>
<gene>
    <name evidence="3" type="ORF">HKW67_08280</name>
</gene>
<protein>
    <submittedName>
        <fullName evidence="3">Beta-lactamase family protein</fullName>
    </submittedName>
</protein>
<evidence type="ECO:0000313" key="3">
    <source>
        <dbReference type="EMBL" id="QJR35503.1"/>
    </source>
</evidence>
<evidence type="ECO:0000259" key="2">
    <source>
        <dbReference type="Pfam" id="PF00144"/>
    </source>
</evidence>
<dbReference type="InterPro" id="IPR050789">
    <property type="entry name" value="Diverse_Enzym_Activities"/>
</dbReference>
<dbReference type="InterPro" id="IPR001466">
    <property type="entry name" value="Beta-lactam-related"/>
</dbReference>
<evidence type="ECO:0000313" key="4">
    <source>
        <dbReference type="Proteomes" id="UP000500938"/>
    </source>
</evidence>